<dbReference type="EMBL" id="RBSQ01000107">
    <property type="protein sequence ID" value="RMS64877.1"/>
    <property type="molecule type" value="Genomic_DNA"/>
</dbReference>
<feature type="region of interest" description="Disordered" evidence="1">
    <location>
        <begin position="191"/>
        <end position="212"/>
    </location>
</feature>
<evidence type="ECO:0000256" key="1">
    <source>
        <dbReference type="SAM" id="MobiDB-lite"/>
    </source>
</evidence>
<dbReference type="AlphaFoldDB" id="A0A3M5ETT5"/>
<proteinExistence type="predicted"/>
<accession>A0A3M5ETT5</accession>
<organism evidence="2 3">
    <name type="scientific">Pseudomonas aeruginosa</name>
    <dbReference type="NCBI Taxonomy" id="287"/>
    <lineage>
        <taxon>Bacteria</taxon>
        <taxon>Pseudomonadati</taxon>
        <taxon>Pseudomonadota</taxon>
        <taxon>Gammaproteobacteria</taxon>
        <taxon>Pseudomonadales</taxon>
        <taxon>Pseudomonadaceae</taxon>
        <taxon>Pseudomonas</taxon>
    </lineage>
</organism>
<feature type="compositionally biased region" description="Basic residues" evidence="1">
    <location>
        <begin position="62"/>
        <end position="71"/>
    </location>
</feature>
<evidence type="ECO:0000313" key="2">
    <source>
        <dbReference type="EMBL" id="RMS64877.1"/>
    </source>
</evidence>
<dbReference type="Proteomes" id="UP000270834">
    <property type="component" value="Unassembled WGS sequence"/>
</dbReference>
<protein>
    <submittedName>
        <fullName evidence="2">Uncharacterized protein</fullName>
    </submittedName>
</protein>
<feature type="region of interest" description="Disordered" evidence="1">
    <location>
        <begin position="58"/>
        <end position="85"/>
    </location>
</feature>
<name>A0A3M5ETT5_PSEAI</name>
<evidence type="ECO:0000313" key="3">
    <source>
        <dbReference type="Proteomes" id="UP000270834"/>
    </source>
</evidence>
<gene>
    <name evidence="2" type="ORF">ALP65_04692</name>
</gene>
<sequence length="299" mass="33389">MPVGIDEGLRIELVQGLHELRAISVAGTTQASADGPEVVAGASQVFVARLQHCRVYDDRGTTRRRHRRRGLPLRLDPAARGRKHARRITERIEQYGEFADDAAVGAGHLHQEIQVGLLHRSDRGHMDAIATAPLEHRTETQLVEELQAFHPGRGEDVGARQADLDLVRAEIADVEQFDIRIQRLVERRMQGDVSHSQGARLPGQQARPGTQHDTQGFTGHSVLFSALRAHSRPAVDCYIYFTLARISPRTGLNAPHGARHGFLPSMNRGMPWKRSRFFVRKPTKTSVEGFRTKAQEVMP</sequence>
<comment type="caution">
    <text evidence="2">The sequence shown here is derived from an EMBL/GenBank/DDBJ whole genome shotgun (WGS) entry which is preliminary data.</text>
</comment>
<reference evidence="2 3" key="1">
    <citation type="submission" date="2018-08" db="EMBL/GenBank/DDBJ databases">
        <title>Recombination of ecologically and evolutionarily significant loci maintains genetic cohesion in the Pseudomonas syringae species complex.</title>
        <authorList>
            <person name="Dillon M."/>
            <person name="Thakur S."/>
            <person name="Almeida R.N.D."/>
            <person name="Weir B.S."/>
            <person name="Guttman D.S."/>
        </authorList>
    </citation>
    <scope>NUCLEOTIDE SEQUENCE [LARGE SCALE GENOMIC DNA]</scope>
    <source>
        <strain evidence="2 3">ICMP 7846</strain>
    </source>
</reference>